<dbReference type="GO" id="GO:0006351">
    <property type="term" value="P:DNA-templated transcription"/>
    <property type="evidence" value="ECO:0007669"/>
    <property type="project" value="InterPro"/>
</dbReference>
<dbReference type="InParanoid" id="F4NXX6"/>
<comment type="similarity">
    <text evidence="2 11">Belongs to the GTF2H2 family.</text>
</comment>
<dbReference type="GO" id="GO:0006289">
    <property type="term" value="P:nucleotide-excision repair"/>
    <property type="evidence" value="ECO:0000318"/>
    <property type="project" value="GO_Central"/>
</dbReference>
<evidence type="ECO:0000256" key="8">
    <source>
        <dbReference type="ARBA" id="ARBA00023163"/>
    </source>
</evidence>
<evidence type="ECO:0000256" key="9">
    <source>
        <dbReference type="ARBA" id="ARBA00023204"/>
    </source>
</evidence>
<dbReference type="Pfam" id="PF04056">
    <property type="entry name" value="Ssl1"/>
    <property type="match status" value="1"/>
</dbReference>
<dbReference type="SMART" id="SM01047">
    <property type="entry name" value="C1_4"/>
    <property type="match status" value="1"/>
</dbReference>
<reference evidence="14 15" key="1">
    <citation type="submission" date="2009-12" db="EMBL/GenBank/DDBJ databases">
        <title>The draft genome of Batrachochytrium dendrobatidis.</title>
        <authorList>
            <consortium name="US DOE Joint Genome Institute (JGI-PGF)"/>
            <person name="Kuo A."/>
            <person name="Salamov A."/>
            <person name="Schmutz J."/>
            <person name="Lucas S."/>
            <person name="Pitluck S."/>
            <person name="Rosenblum E."/>
            <person name="Stajich J."/>
            <person name="Eisen M."/>
            <person name="Grigoriev I.V."/>
        </authorList>
    </citation>
    <scope>NUCLEOTIDE SEQUENCE [LARGE SCALE GENOMIC DNA]</scope>
    <source>
        <strain evidence="15">JAM81 / FGSC 10211</strain>
    </source>
</reference>
<dbReference type="InterPro" id="IPR004595">
    <property type="entry name" value="TFIIH_C1-like_dom"/>
</dbReference>
<dbReference type="GeneID" id="18237347"/>
<dbReference type="Proteomes" id="UP000007241">
    <property type="component" value="Unassembled WGS sequence"/>
</dbReference>
<evidence type="ECO:0000259" key="13">
    <source>
        <dbReference type="PROSITE" id="PS50234"/>
    </source>
</evidence>
<evidence type="ECO:0000256" key="7">
    <source>
        <dbReference type="ARBA" id="ARBA00023015"/>
    </source>
</evidence>
<dbReference type="PANTHER" id="PTHR12695:SF2">
    <property type="entry name" value="GENERAL TRANSCRIPTION FACTOR IIH SUBUNIT 2-RELATED"/>
    <property type="match status" value="1"/>
</dbReference>
<dbReference type="HOGENOM" id="CLU_028556_1_1_1"/>
<evidence type="ECO:0000313" key="14">
    <source>
        <dbReference type="EMBL" id="EGF82220.1"/>
    </source>
</evidence>
<evidence type="ECO:0000256" key="2">
    <source>
        <dbReference type="ARBA" id="ARBA00006092"/>
    </source>
</evidence>
<keyword evidence="6 11" id="KW-0862">Zinc</keyword>
<dbReference type="PANTHER" id="PTHR12695">
    <property type="entry name" value="GENERAL TRANSCRIPTION FACTOR IIH SUBUNIT 2"/>
    <property type="match status" value="1"/>
</dbReference>
<dbReference type="FunFam" id="3.40.50.410:FF:000015">
    <property type="entry name" value="General transcription factor IIH subunit 2"/>
    <property type="match status" value="1"/>
</dbReference>
<dbReference type="PROSITE" id="PS50234">
    <property type="entry name" value="VWFA"/>
    <property type="match status" value="1"/>
</dbReference>
<dbReference type="FunCoup" id="F4NXX6">
    <property type="interactions" value="332"/>
</dbReference>
<evidence type="ECO:0000256" key="3">
    <source>
        <dbReference type="ARBA" id="ARBA00022723"/>
    </source>
</evidence>
<dbReference type="OrthoDB" id="284275at2759"/>
<dbReference type="GO" id="GO:0000439">
    <property type="term" value="C:transcription factor TFIIH core complex"/>
    <property type="evidence" value="ECO:0007669"/>
    <property type="project" value="UniProtKB-UniRule"/>
</dbReference>
<evidence type="ECO:0000256" key="11">
    <source>
        <dbReference type="PIRNR" id="PIRNR015919"/>
    </source>
</evidence>
<evidence type="ECO:0000256" key="10">
    <source>
        <dbReference type="ARBA" id="ARBA00023242"/>
    </source>
</evidence>
<evidence type="ECO:0000256" key="12">
    <source>
        <dbReference type="PIRSR" id="PIRSR015919-1"/>
    </source>
</evidence>
<dbReference type="STRING" id="684364.F4NXX6"/>
<organism evidence="14 15">
    <name type="scientific">Batrachochytrium dendrobatidis (strain JAM81 / FGSC 10211)</name>
    <name type="common">Frog chytrid fungus</name>
    <dbReference type="NCBI Taxonomy" id="684364"/>
    <lineage>
        <taxon>Eukaryota</taxon>
        <taxon>Fungi</taxon>
        <taxon>Fungi incertae sedis</taxon>
        <taxon>Chytridiomycota</taxon>
        <taxon>Chytridiomycota incertae sedis</taxon>
        <taxon>Chytridiomycetes</taxon>
        <taxon>Rhizophydiales</taxon>
        <taxon>Rhizophydiales incertae sedis</taxon>
        <taxon>Batrachochytrium</taxon>
    </lineage>
</organism>
<dbReference type="SMART" id="SM00327">
    <property type="entry name" value="VWA"/>
    <property type="match status" value="1"/>
</dbReference>
<dbReference type="InterPro" id="IPR012170">
    <property type="entry name" value="TFIIH_SSL1/p44"/>
</dbReference>
<comment type="subcellular location">
    <subcellularLocation>
        <location evidence="1 11">Nucleus</location>
    </subcellularLocation>
</comment>
<accession>F4NXX6</accession>
<protein>
    <recommendedName>
        <fullName evidence="11">General transcription and DNA repair factor IIH</fullName>
    </recommendedName>
</protein>
<dbReference type="RefSeq" id="XP_006677206.1">
    <property type="nucleotide sequence ID" value="XM_006677143.1"/>
</dbReference>
<evidence type="ECO:0000256" key="6">
    <source>
        <dbReference type="ARBA" id="ARBA00022833"/>
    </source>
</evidence>
<evidence type="ECO:0000256" key="5">
    <source>
        <dbReference type="ARBA" id="ARBA00022771"/>
    </source>
</evidence>
<comment type="function">
    <text evidence="11">Component of the general transcription and DNA repair factor IIH (TFIIH) core complex, which is involved in general and transcription-coupled nucleotide excision repair (NER) of damaged DNA and, when complexed to TFIIK, in RNA transcription by RNA polymerase II.</text>
</comment>
<keyword evidence="9" id="KW-0234">DNA repair</keyword>
<dbReference type="InterPro" id="IPR007198">
    <property type="entry name" value="Ssl1-like"/>
</dbReference>
<dbReference type="AlphaFoldDB" id="F4NXX6"/>
<keyword evidence="7 11" id="KW-0805">Transcription regulation</keyword>
<dbReference type="GO" id="GO:0008270">
    <property type="term" value="F:zinc ion binding"/>
    <property type="evidence" value="ECO:0007669"/>
    <property type="project" value="UniProtKB-UniRule"/>
</dbReference>
<proteinExistence type="inferred from homology"/>
<dbReference type="OMA" id="INWVEVP"/>
<dbReference type="Pfam" id="PF07975">
    <property type="entry name" value="C1_4"/>
    <property type="match status" value="1"/>
</dbReference>
<dbReference type="Gene3D" id="3.40.50.410">
    <property type="entry name" value="von Willebrand factor, type A domain"/>
    <property type="match status" value="1"/>
</dbReference>
<keyword evidence="3 11" id="KW-0479">Metal-binding</keyword>
<keyword evidence="4" id="KW-0227">DNA damage</keyword>
<dbReference type="PIRSF" id="PIRSF015919">
    <property type="entry name" value="TFIIH_SSL1"/>
    <property type="match status" value="1"/>
</dbReference>
<evidence type="ECO:0000256" key="1">
    <source>
        <dbReference type="ARBA" id="ARBA00004123"/>
    </source>
</evidence>
<gene>
    <name evidence="14" type="ORF">BATDEDRAFT_19068</name>
</gene>
<evidence type="ECO:0000256" key="4">
    <source>
        <dbReference type="ARBA" id="ARBA00022763"/>
    </source>
</evidence>
<keyword evidence="15" id="KW-1185">Reference proteome</keyword>
<keyword evidence="5" id="KW-0863">Zinc-finger</keyword>
<name>F4NXX6_BATDJ</name>
<feature type="domain" description="VWFA" evidence="13">
    <location>
        <begin position="75"/>
        <end position="251"/>
    </location>
</feature>
<evidence type="ECO:0000313" key="15">
    <source>
        <dbReference type="Proteomes" id="UP000007241"/>
    </source>
</evidence>
<dbReference type="InterPro" id="IPR013083">
    <property type="entry name" value="Znf_RING/FYVE/PHD"/>
</dbReference>
<dbReference type="GO" id="GO:0005675">
    <property type="term" value="C:transcription factor TFIIH holo complex"/>
    <property type="evidence" value="ECO:0000318"/>
    <property type="project" value="GO_Central"/>
</dbReference>
<dbReference type="Gene3D" id="3.30.40.10">
    <property type="entry name" value="Zinc/RING finger domain, C3HC4 (zinc finger)"/>
    <property type="match status" value="1"/>
</dbReference>
<dbReference type="InterPro" id="IPR046349">
    <property type="entry name" value="C1-like_sf"/>
</dbReference>
<keyword evidence="10 11" id="KW-0539">Nucleus</keyword>
<dbReference type="SUPFAM" id="SSF57889">
    <property type="entry name" value="Cysteine-rich domain"/>
    <property type="match status" value="1"/>
</dbReference>
<dbReference type="EMBL" id="GL882881">
    <property type="protein sequence ID" value="EGF82220.1"/>
    <property type="molecule type" value="Genomic_DNA"/>
</dbReference>
<dbReference type="NCBIfam" id="TIGR00622">
    <property type="entry name" value="ssl1"/>
    <property type="match status" value="1"/>
</dbReference>
<dbReference type="InterPro" id="IPR036465">
    <property type="entry name" value="vWFA_dom_sf"/>
</dbReference>
<feature type="zinc finger region" description="C4-type" evidence="12">
    <location>
        <begin position="296"/>
        <end position="313"/>
    </location>
</feature>
<dbReference type="InterPro" id="IPR002035">
    <property type="entry name" value="VWF_A"/>
</dbReference>
<dbReference type="SUPFAM" id="SSF53300">
    <property type="entry name" value="vWA-like"/>
    <property type="match status" value="1"/>
</dbReference>
<keyword evidence="8 11" id="KW-0804">Transcription</keyword>
<sequence length="409" mass="45720">MDINDDEEHPQSGENGQGYAWEEEYKRSWDILMEDDSGSLQGMVATMQQQLLLKRRRLRKETESAIVVQRGIIRQIIIVIDLSAAMAELDLRPNRLDCTLNFLEMFVVEFFDQNPLSHLGIIGTKDGMVEKWAELSGNPSEILKALTKRSNRETAGEPSLQNALELARRSLAHVPMHVSREIIVLYGSLTSCDPGDIQETINDLCKENIRVSVIGLAAEVQVCKKMCASTNGVYNVIMNDVHYKEILFAHIPPPPLLQTQLSASNIIQMGFPMMKIFDDMVLCSCHQNPIQKGHICPRCSATICNIPTDCCLCSLTLISSPSLARSYHHLFPVPNFTEIPPVQSTSYPSQVECFSCQTPSSMTSFHSGTYMIPTARYACPRCKVHVCLDCDVYIHDTLHNCPGCMSGFS</sequence>
<dbReference type="GO" id="GO:0006357">
    <property type="term" value="P:regulation of transcription by RNA polymerase II"/>
    <property type="evidence" value="ECO:0000318"/>
    <property type="project" value="GO_Central"/>
</dbReference>